<dbReference type="Gene3D" id="3.40.50.300">
    <property type="entry name" value="P-loop containing nucleotide triphosphate hydrolases"/>
    <property type="match status" value="1"/>
</dbReference>
<feature type="domain" description="ABC transporter" evidence="4">
    <location>
        <begin position="4"/>
        <end position="236"/>
    </location>
</feature>
<name>A0ABY2M5X0_9LEPT</name>
<evidence type="ECO:0000256" key="1">
    <source>
        <dbReference type="ARBA" id="ARBA00022448"/>
    </source>
</evidence>
<dbReference type="Proteomes" id="UP000298200">
    <property type="component" value="Unassembled WGS sequence"/>
</dbReference>
<organism evidence="5 6">
    <name type="scientific">Leptospira yanagawae</name>
    <dbReference type="NCBI Taxonomy" id="293069"/>
    <lineage>
        <taxon>Bacteria</taxon>
        <taxon>Pseudomonadati</taxon>
        <taxon>Spirochaetota</taxon>
        <taxon>Spirochaetia</taxon>
        <taxon>Leptospirales</taxon>
        <taxon>Leptospiraceae</taxon>
        <taxon>Leptospira</taxon>
    </lineage>
</organism>
<dbReference type="SMART" id="SM00382">
    <property type="entry name" value="AAA"/>
    <property type="match status" value="1"/>
</dbReference>
<comment type="caution">
    <text evidence="5">The sequence shown here is derived from an EMBL/GenBank/DDBJ whole genome shotgun (WGS) entry which is preliminary data.</text>
</comment>
<keyword evidence="6" id="KW-1185">Reference proteome</keyword>
<evidence type="ECO:0000313" key="6">
    <source>
        <dbReference type="Proteomes" id="UP000298200"/>
    </source>
</evidence>
<evidence type="ECO:0000259" key="4">
    <source>
        <dbReference type="PROSITE" id="PS50893"/>
    </source>
</evidence>
<protein>
    <submittedName>
        <fullName evidence="5">ATP-binding cassette domain-containing protein</fullName>
    </submittedName>
</protein>
<evidence type="ECO:0000256" key="2">
    <source>
        <dbReference type="ARBA" id="ARBA00022741"/>
    </source>
</evidence>
<evidence type="ECO:0000256" key="3">
    <source>
        <dbReference type="ARBA" id="ARBA00022840"/>
    </source>
</evidence>
<dbReference type="EMBL" id="RQFU01000012">
    <property type="protein sequence ID" value="TGL21733.1"/>
    <property type="molecule type" value="Genomic_DNA"/>
</dbReference>
<reference evidence="6" key="1">
    <citation type="journal article" date="2019" name="PLoS Negl. Trop. Dis.">
        <title>Revisiting the worldwide diversity of Leptospira species in the environment.</title>
        <authorList>
            <person name="Vincent A.T."/>
            <person name="Schiettekatte O."/>
            <person name="Bourhy P."/>
            <person name="Veyrier F.J."/>
            <person name="Picardeau M."/>
        </authorList>
    </citation>
    <scope>NUCLEOTIDE SEQUENCE [LARGE SCALE GENOMIC DNA]</scope>
    <source>
        <strain evidence="6">201800272</strain>
    </source>
</reference>
<proteinExistence type="predicted"/>
<keyword evidence="2" id="KW-0547">Nucleotide-binding</keyword>
<dbReference type="InterPro" id="IPR017871">
    <property type="entry name" value="ABC_transporter-like_CS"/>
</dbReference>
<keyword evidence="1" id="KW-0813">Transport</keyword>
<dbReference type="SUPFAM" id="SSF52540">
    <property type="entry name" value="P-loop containing nucleoside triphosphate hydrolases"/>
    <property type="match status" value="1"/>
</dbReference>
<keyword evidence="3 5" id="KW-0067">ATP-binding</keyword>
<dbReference type="PANTHER" id="PTHR42781:SF4">
    <property type="entry name" value="SPERMIDINE_PUTRESCINE IMPORT ATP-BINDING PROTEIN POTA"/>
    <property type="match status" value="1"/>
</dbReference>
<dbReference type="InterPro" id="IPR050093">
    <property type="entry name" value="ABC_SmlMolc_Importer"/>
</dbReference>
<dbReference type="Pfam" id="PF00005">
    <property type="entry name" value="ABC_tran"/>
    <property type="match status" value="1"/>
</dbReference>
<dbReference type="InterPro" id="IPR003593">
    <property type="entry name" value="AAA+_ATPase"/>
</dbReference>
<evidence type="ECO:0000313" key="5">
    <source>
        <dbReference type="EMBL" id="TGL21733.1"/>
    </source>
</evidence>
<dbReference type="PROSITE" id="PS00211">
    <property type="entry name" value="ABC_TRANSPORTER_1"/>
    <property type="match status" value="1"/>
</dbReference>
<dbReference type="PANTHER" id="PTHR42781">
    <property type="entry name" value="SPERMIDINE/PUTRESCINE IMPORT ATP-BINDING PROTEIN POTA"/>
    <property type="match status" value="1"/>
</dbReference>
<accession>A0ABY2M5X0</accession>
<sequence length="288" mass="32391">MIDIQIEKTFPSKGVPPVQLSFQCKIPLKEISAFFGESGVGKTSLFKMLAGLLLPDRGKIIVSDEVWFDSEKQINLPIAKRSLSVMFPDHSLFPNMNVMENLQFSIPTGKVDETLFLELVTIAEIHSILQKSITELSSGQKQRVAIVRSILQKPSLLLLDEPFSSLDGRLREKLLFFVRDLQKKWGMTVLFISHEIPELIQIAKQVFVLENGQVTRFGNPIQIFSTNGKGEIKGEVVAIDLVDKGNSIWIPNQLVHLPFSIKQPKGKKTQINQNQVGEIVKGQFKLDQ</sequence>
<dbReference type="InterPro" id="IPR003439">
    <property type="entry name" value="ABC_transporter-like_ATP-bd"/>
</dbReference>
<dbReference type="GO" id="GO:0005524">
    <property type="term" value="F:ATP binding"/>
    <property type="evidence" value="ECO:0007669"/>
    <property type="project" value="UniProtKB-KW"/>
</dbReference>
<gene>
    <name evidence="5" type="ORF">EHQ46_07730</name>
</gene>
<dbReference type="PROSITE" id="PS50893">
    <property type="entry name" value="ABC_TRANSPORTER_2"/>
    <property type="match status" value="1"/>
</dbReference>
<dbReference type="InterPro" id="IPR027417">
    <property type="entry name" value="P-loop_NTPase"/>
</dbReference>